<keyword evidence="2 5" id="KW-0663">Pyridoxal phosphate</keyword>
<dbReference type="InterPro" id="IPR015422">
    <property type="entry name" value="PyrdxlP-dep_Trfase_small"/>
</dbReference>
<evidence type="ECO:0000313" key="8">
    <source>
        <dbReference type="Proteomes" id="UP000216411"/>
    </source>
</evidence>
<dbReference type="GO" id="GO:0008483">
    <property type="term" value="F:transaminase activity"/>
    <property type="evidence" value="ECO:0007669"/>
    <property type="project" value="UniProtKB-KW"/>
</dbReference>
<dbReference type="AlphaFoldDB" id="A0A371JJV2"/>
<evidence type="ECO:0000256" key="5">
    <source>
        <dbReference type="PIRSR" id="PIRSR602129-50"/>
    </source>
</evidence>
<evidence type="ECO:0000256" key="2">
    <source>
        <dbReference type="ARBA" id="ARBA00022898"/>
    </source>
</evidence>
<organism evidence="7 8">
    <name type="scientific">Lachnotalea glycerini</name>
    <dbReference type="NCBI Taxonomy" id="1763509"/>
    <lineage>
        <taxon>Bacteria</taxon>
        <taxon>Bacillati</taxon>
        <taxon>Bacillota</taxon>
        <taxon>Clostridia</taxon>
        <taxon>Lachnospirales</taxon>
        <taxon>Lachnospiraceae</taxon>
        <taxon>Lachnotalea</taxon>
    </lineage>
</organism>
<dbReference type="GO" id="GO:0004058">
    <property type="term" value="F:aromatic-L-amino-acid decarboxylase activity"/>
    <property type="evidence" value="ECO:0007669"/>
    <property type="project" value="UniProtKB-ARBA"/>
</dbReference>
<name>A0A371JJV2_9FIRM</name>
<dbReference type="OrthoDB" id="9803665at2"/>
<dbReference type="PROSITE" id="PS00392">
    <property type="entry name" value="DDC_GAD_HDC_YDC"/>
    <property type="match status" value="1"/>
</dbReference>
<dbReference type="Pfam" id="PF00282">
    <property type="entry name" value="Pyridoxal_deC"/>
    <property type="match status" value="1"/>
</dbReference>
<keyword evidence="7" id="KW-0808">Transferase</keyword>
<keyword evidence="7" id="KW-0032">Aminotransferase</keyword>
<dbReference type="Proteomes" id="UP000216411">
    <property type="component" value="Unassembled WGS sequence"/>
</dbReference>
<evidence type="ECO:0000256" key="1">
    <source>
        <dbReference type="ARBA" id="ARBA00001933"/>
    </source>
</evidence>
<dbReference type="EMBL" id="NOKA02000001">
    <property type="protein sequence ID" value="RDY33012.1"/>
    <property type="molecule type" value="Genomic_DNA"/>
</dbReference>
<accession>A0A371JJV2</accession>
<evidence type="ECO:0000256" key="6">
    <source>
        <dbReference type="RuleBase" id="RU000382"/>
    </source>
</evidence>
<dbReference type="InterPro" id="IPR015424">
    <property type="entry name" value="PyrdxlP-dep_Trfase"/>
</dbReference>
<dbReference type="GO" id="GO:0019752">
    <property type="term" value="P:carboxylic acid metabolic process"/>
    <property type="evidence" value="ECO:0007669"/>
    <property type="project" value="InterPro"/>
</dbReference>
<comment type="cofactor">
    <cofactor evidence="1 5 6">
        <name>pyridoxal 5'-phosphate</name>
        <dbReference type="ChEBI" id="CHEBI:597326"/>
    </cofactor>
</comment>
<comment type="caution">
    <text evidence="7">The sequence shown here is derived from an EMBL/GenBank/DDBJ whole genome shotgun (WGS) entry which is preliminary data.</text>
</comment>
<feature type="modified residue" description="N6-(pyridoxal phosphate)lysine" evidence="5">
    <location>
        <position position="257"/>
    </location>
</feature>
<dbReference type="InterPro" id="IPR002129">
    <property type="entry name" value="PyrdxlP-dep_de-COase"/>
</dbReference>
<sequence>MKKEGAFMYKRMKFLEEGRTKEKLTPYMNPPKNYINSEEKSVFLGYPQTIPHPIALETYKNYLEYNENHVGVFSNVFTQLDQTRKMEKELIEMLGDLYGDDTVDGYVTSGGTEGNIMGTWIGKELLGKDCCVIKSYLTHQSIDKACCLCSLSNVITISYTDEYVMDLAELESIIKSQINLGVKSFIIVATMGYTMTGSKDNIEKIDMLIQHYEMENSIKFYFHIDAAIGGLVFPFLHENEGIFKYKSVKSLTVDPHKMGYVPFSAGIFICRKSLQESIAIPIKYAKTVYDKTLISSRNGAAAATCWVMFQYLGKEGFKRELNKLIILKEYLVKKLLSKNLIEVISDQGTNMVCIHFNCIHDGILSDQLEKKYILDGFILKYRGQDYYCYKIYIMPHVTKESLDYFIEDIVRISQVNRKDN</sequence>
<dbReference type="Gene3D" id="3.90.1150.10">
    <property type="entry name" value="Aspartate Aminotransferase, domain 1"/>
    <property type="match status" value="1"/>
</dbReference>
<protein>
    <submittedName>
        <fullName evidence="7">Aminotransferase class I/II-fold pyridoxal phosphate-dependent enzyme</fullName>
    </submittedName>
</protein>
<dbReference type="SUPFAM" id="SSF53383">
    <property type="entry name" value="PLP-dependent transferases"/>
    <property type="match status" value="1"/>
</dbReference>
<comment type="similarity">
    <text evidence="4">Belongs to the group II decarboxylase family. Sphingosine-1-phosphate lyase subfamily.</text>
</comment>
<keyword evidence="3 6" id="KW-0456">Lyase</keyword>
<dbReference type="Gene3D" id="3.40.640.10">
    <property type="entry name" value="Type I PLP-dependent aspartate aminotransferase-like (Major domain)"/>
    <property type="match status" value="1"/>
</dbReference>
<evidence type="ECO:0000256" key="3">
    <source>
        <dbReference type="ARBA" id="ARBA00023239"/>
    </source>
</evidence>
<gene>
    <name evidence="7" type="ORF">CG710_000325</name>
</gene>
<dbReference type="InterPro" id="IPR015421">
    <property type="entry name" value="PyrdxlP-dep_Trfase_major"/>
</dbReference>
<dbReference type="PANTHER" id="PTHR42735:SF6">
    <property type="entry name" value="SPHINGOSINE-1-PHOSPHATE LYASE 1"/>
    <property type="match status" value="1"/>
</dbReference>
<dbReference type="PANTHER" id="PTHR42735">
    <property type="match status" value="1"/>
</dbReference>
<dbReference type="InterPro" id="IPR021115">
    <property type="entry name" value="Pyridoxal-P_BS"/>
</dbReference>
<dbReference type="InterPro" id="IPR050477">
    <property type="entry name" value="GrpII_AminoAcid_Decarb"/>
</dbReference>
<evidence type="ECO:0000256" key="4">
    <source>
        <dbReference type="ARBA" id="ARBA00038302"/>
    </source>
</evidence>
<reference evidence="7 8" key="1">
    <citation type="journal article" date="2017" name="Genome Announc.">
        <title>Draft Genome Sequence of a Sporulating and Motile Strain of Lachnotalea glycerini Isolated from Water in Quebec City, Canada.</title>
        <authorList>
            <person name="Maheux A.F."/>
            <person name="Boudreau D.K."/>
            <person name="Berube E."/>
            <person name="Boissinot M."/>
            <person name="Raymond F."/>
            <person name="Brodeur S."/>
            <person name="Corbeil J."/>
            <person name="Isabel S."/>
            <person name="Omar R.F."/>
            <person name="Bergeron M.G."/>
        </authorList>
    </citation>
    <scope>NUCLEOTIDE SEQUENCE [LARGE SCALE GENOMIC DNA]</scope>
    <source>
        <strain evidence="7 8">CCRI-19302</strain>
    </source>
</reference>
<proteinExistence type="inferred from homology"/>
<dbReference type="GO" id="GO:0030170">
    <property type="term" value="F:pyridoxal phosphate binding"/>
    <property type="evidence" value="ECO:0007669"/>
    <property type="project" value="InterPro"/>
</dbReference>
<keyword evidence="8" id="KW-1185">Reference proteome</keyword>
<evidence type="ECO:0000313" key="7">
    <source>
        <dbReference type="EMBL" id="RDY33012.1"/>
    </source>
</evidence>